<name>A0A1T4XZQ8_9CLOT</name>
<gene>
    <name evidence="2" type="ORF">SAMN05443428_11722</name>
</gene>
<evidence type="ECO:0000313" key="2">
    <source>
        <dbReference type="EMBL" id="SKA95042.1"/>
    </source>
</evidence>
<dbReference type="Gene3D" id="3.40.50.720">
    <property type="entry name" value="NAD(P)-binding Rossmann-like Domain"/>
    <property type="match status" value="1"/>
</dbReference>
<dbReference type="InterPro" id="IPR045886">
    <property type="entry name" value="ThiF/MoeB/HesA"/>
</dbReference>
<dbReference type="GO" id="GO:0016779">
    <property type="term" value="F:nucleotidyltransferase activity"/>
    <property type="evidence" value="ECO:0007669"/>
    <property type="project" value="UniProtKB-KW"/>
</dbReference>
<dbReference type="GO" id="GO:0008641">
    <property type="term" value="F:ubiquitin-like modifier activating enzyme activity"/>
    <property type="evidence" value="ECO:0007669"/>
    <property type="project" value="InterPro"/>
</dbReference>
<protein>
    <submittedName>
        <fullName evidence="2">Molybdopterin or thiamine biosynthesis adenylyltransferase</fullName>
    </submittedName>
</protein>
<dbReference type="InterPro" id="IPR000594">
    <property type="entry name" value="ThiF_NAD_FAD-bd"/>
</dbReference>
<dbReference type="GO" id="GO:0061504">
    <property type="term" value="P:cyclic threonylcarbamoyladenosine biosynthetic process"/>
    <property type="evidence" value="ECO:0007669"/>
    <property type="project" value="TreeGrafter"/>
</dbReference>
<accession>A0A1T4XZQ8</accession>
<dbReference type="Proteomes" id="UP000190105">
    <property type="component" value="Unassembled WGS sequence"/>
</dbReference>
<dbReference type="EMBL" id="FUYH01000017">
    <property type="protein sequence ID" value="SKA95042.1"/>
    <property type="molecule type" value="Genomic_DNA"/>
</dbReference>
<dbReference type="RefSeq" id="WP_242948736.1">
    <property type="nucleotide sequence ID" value="NZ_FUYH01000017.1"/>
</dbReference>
<dbReference type="PANTHER" id="PTHR43267:SF1">
    <property type="entry name" value="TRNA THREONYLCARBAMOYLADENOSINE DEHYDRATASE"/>
    <property type="match status" value="1"/>
</dbReference>
<sequence length="227" mass="25349">MIDERYIRNIEALTEEECLRLKNFRVGVVGCGGLGGYIIEMLSRIGIGYIAAVDGDVFQRSNLNRQILSSSLSIGKKKAREARDRIMYVNPDVKVEAFEEMLNENNAQKILKGLDLAVDALDNIESRLLLQSKAKDFNIPLIHGSIGGWYGQVTTILPGDDTLKFIYREGIKSGIEKKLGNPSFIPPLIASIQVSEAIKLLLNKGDILRKKILFIDILNNDFNIIEV</sequence>
<proteinExistence type="predicted"/>
<evidence type="ECO:0000313" key="3">
    <source>
        <dbReference type="Proteomes" id="UP000190105"/>
    </source>
</evidence>
<evidence type="ECO:0000259" key="1">
    <source>
        <dbReference type="Pfam" id="PF00899"/>
    </source>
</evidence>
<dbReference type="Pfam" id="PF00899">
    <property type="entry name" value="ThiF"/>
    <property type="match status" value="1"/>
</dbReference>
<dbReference type="GO" id="GO:0061503">
    <property type="term" value="F:tRNA threonylcarbamoyladenosine dehydratase"/>
    <property type="evidence" value="ECO:0007669"/>
    <property type="project" value="TreeGrafter"/>
</dbReference>
<dbReference type="PANTHER" id="PTHR43267">
    <property type="entry name" value="TRNA THREONYLCARBAMOYLADENOSINE DEHYDRATASE"/>
    <property type="match status" value="1"/>
</dbReference>
<dbReference type="InterPro" id="IPR035985">
    <property type="entry name" value="Ubiquitin-activating_enz"/>
</dbReference>
<keyword evidence="2" id="KW-0808">Transferase</keyword>
<feature type="domain" description="THIF-type NAD/FAD binding fold" evidence="1">
    <location>
        <begin position="8"/>
        <end position="226"/>
    </location>
</feature>
<dbReference type="SUPFAM" id="SSF69572">
    <property type="entry name" value="Activating enzymes of the ubiquitin-like proteins"/>
    <property type="match status" value="1"/>
</dbReference>
<dbReference type="AlphaFoldDB" id="A0A1T4XZQ8"/>
<dbReference type="STRING" id="1147123.SAMN05443428_11722"/>
<keyword evidence="2" id="KW-0548">Nucleotidyltransferase</keyword>
<organism evidence="2 3">
    <name type="scientific">Caloramator quimbayensis</name>
    <dbReference type="NCBI Taxonomy" id="1147123"/>
    <lineage>
        <taxon>Bacteria</taxon>
        <taxon>Bacillati</taxon>
        <taxon>Bacillota</taxon>
        <taxon>Clostridia</taxon>
        <taxon>Eubacteriales</taxon>
        <taxon>Clostridiaceae</taxon>
        <taxon>Caloramator</taxon>
    </lineage>
</organism>
<reference evidence="3" key="1">
    <citation type="submission" date="2017-02" db="EMBL/GenBank/DDBJ databases">
        <authorList>
            <person name="Varghese N."/>
            <person name="Submissions S."/>
        </authorList>
    </citation>
    <scope>NUCLEOTIDE SEQUENCE [LARGE SCALE GENOMIC DNA]</scope>
    <source>
        <strain evidence="3">USBA 833</strain>
    </source>
</reference>
<dbReference type="CDD" id="cd00757">
    <property type="entry name" value="ThiF_MoeB_HesA_family"/>
    <property type="match status" value="1"/>
</dbReference>
<keyword evidence="3" id="KW-1185">Reference proteome</keyword>